<accession>A0ABN8NCM6</accession>
<dbReference type="Pfam" id="PF00090">
    <property type="entry name" value="TSP_1"/>
    <property type="match status" value="4"/>
</dbReference>
<dbReference type="Proteomes" id="UP001159405">
    <property type="component" value="Unassembled WGS sequence"/>
</dbReference>
<dbReference type="EMBL" id="CALNXK010000015">
    <property type="protein sequence ID" value="CAH3047165.1"/>
    <property type="molecule type" value="Genomic_DNA"/>
</dbReference>
<dbReference type="Gene3D" id="2.20.100.10">
    <property type="entry name" value="Thrombospondin type-1 (TSP1) repeat"/>
    <property type="match status" value="4"/>
</dbReference>
<keyword evidence="4" id="KW-1185">Reference proteome</keyword>
<evidence type="ECO:0000256" key="2">
    <source>
        <dbReference type="ARBA" id="ARBA00023157"/>
    </source>
</evidence>
<feature type="non-terminal residue" evidence="3">
    <location>
        <position position="245"/>
    </location>
</feature>
<organism evidence="3 4">
    <name type="scientific">Porites lobata</name>
    <dbReference type="NCBI Taxonomy" id="104759"/>
    <lineage>
        <taxon>Eukaryota</taxon>
        <taxon>Metazoa</taxon>
        <taxon>Cnidaria</taxon>
        <taxon>Anthozoa</taxon>
        <taxon>Hexacorallia</taxon>
        <taxon>Scleractinia</taxon>
        <taxon>Fungiina</taxon>
        <taxon>Poritidae</taxon>
        <taxon>Porites</taxon>
    </lineage>
</organism>
<dbReference type="SMART" id="SM00209">
    <property type="entry name" value="TSP1"/>
    <property type="match status" value="4"/>
</dbReference>
<dbReference type="PANTHER" id="PTHR22906">
    <property type="entry name" value="PROPERDIN"/>
    <property type="match status" value="1"/>
</dbReference>
<gene>
    <name evidence="3" type="ORF">PLOB_00009775</name>
</gene>
<dbReference type="SUPFAM" id="SSF82895">
    <property type="entry name" value="TSP-1 type 1 repeat"/>
    <property type="match status" value="4"/>
</dbReference>
<keyword evidence="2" id="KW-1015">Disulfide bond</keyword>
<evidence type="ECO:0000313" key="3">
    <source>
        <dbReference type="EMBL" id="CAH3047165.1"/>
    </source>
</evidence>
<dbReference type="PROSITE" id="PS50092">
    <property type="entry name" value="TSP1"/>
    <property type="match status" value="4"/>
</dbReference>
<name>A0ABN8NCM6_9CNID</name>
<evidence type="ECO:0000256" key="1">
    <source>
        <dbReference type="ARBA" id="ARBA00022737"/>
    </source>
</evidence>
<sequence length="245" mass="26613">MEVLGAWSACSETCGNGTRSRKRECTTPIPAGSEEACYGGEICTETLRKSYFLYLVISLSLVPGNWSTWSDWSSCSETCGYGTRVRTRSCNNPAPAHGGATCQGDTINTDACFVRLCPSKLIFNYLLFRKQYIGELIPDSPWSACSETCGNGTRSRKRECTTPIPAGSEEACYGGEICTETCFIRHCPIPGNWSTWSDWSSCSETCGYGTRVRTRSCNNPAPAHGGATCQGDTINTDACFVRPCP</sequence>
<dbReference type="InterPro" id="IPR052065">
    <property type="entry name" value="Compl_asym_regulator"/>
</dbReference>
<reference evidence="3 4" key="1">
    <citation type="submission" date="2022-05" db="EMBL/GenBank/DDBJ databases">
        <authorList>
            <consortium name="Genoscope - CEA"/>
            <person name="William W."/>
        </authorList>
    </citation>
    <scope>NUCLEOTIDE SEQUENCE [LARGE SCALE GENOMIC DNA]</scope>
</reference>
<dbReference type="PRINTS" id="PR01705">
    <property type="entry name" value="TSP1REPEAT"/>
</dbReference>
<comment type="caution">
    <text evidence="3">The sequence shown here is derived from an EMBL/GenBank/DDBJ whole genome shotgun (WGS) entry which is preliminary data.</text>
</comment>
<dbReference type="InterPro" id="IPR036383">
    <property type="entry name" value="TSP1_rpt_sf"/>
</dbReference>
<proteinExistence type="predicted"/>
<protein>
    <submittedName>
        <fullName evidence="3">Uncharacterized protein</fullName>
    </submittedName>
</protein>
<keyword evidence="1" id="KW-0677">Repeat</keyword>
<dbReference type="InterPro" id="IPR000884">
    <property type="entry name" value="TSP1_rpt"/>
</dbReference>
<evidence type="ECO:0000313" key="4">
    <source>
        <dbReference type="Proteomes" id="UP001159405"/>
    </source>
</evidence>